<dbReference type="KEGG" id="vg:26519774"/>
<protein>
    <submittedName>
        <fullName evidence="3">Acyltransferase 3</fullName>
    </submittedName>
</protein>
<keyword evidence="1" id="KW-1133">Transmembrane helix</keyword>
<dbReference type="InterPro" id="IPR050879">
    <property type="entry name" value="Acyltransferase_3"/>
</dbReference>
<feature type="transmembrane region" description="Helical" evidence="1">
    <location>
        <begin position="44"/>
        <end position="66"/>
    </location>
</feature>
<feature type="domain" description="Acyltransferase 3" evidence="2">
    <location>
        <begin position="10"/>
        <end position="337"/>
    </location>
</feature>
<feature type="transmembrane region" description="Helical" evidence="1">
    <location>
        <begin position="260"/>
        <end position="280"/>
    </location>
</feature>
<feature type="transmembrane region" description="Helical" evidence="1">
    <location>
        <begin position="292"/>
        <end position="314"/>
    </location>
</feature>
<dbReference type="GeneID" id="26519774"/>
<feature type="transmembrane region" description="Helical" evidence="1">
    <location>
        <begin position="184"/>
        <end position="201"/>
    </location>
</feature>
<dbReference type="PANTHER" id="PTHR23028">
    <property type="entry name" value="ACETYLTRANSFERASE"/>
    <property type="match status" value="1"/>
</dbReference>
<dbReference type="EMBL" id="KT630649">
    <property type="protein sequence ID" value="ALF02504.1"/>
    <property type="molecule type" value="Genomic_DNA"/>
</dbReference>
<feature type="transmembrane region" description="Helical" evidence="1">
    <location>
        <begin position="320"/>
        <end position="338"/>
    </location>
</feature>
<accession>A0A0M4REL5</accession>
<feature type="transmembrane region" description="Helical" evidence="1">
    <location>
        <begin position="87"/>
        <end position="108"/>
    </location>
</feature>
<evidence type="ECO:0000313" key="4">
    <source>
        <dbReference type="Proteomes" id="UP000201622"/>
    </source>
</evidence>
<feature type="transmembrane region" description="Helical" evidence="1">
    <location>
        <begin position="207"/>
        <end position="223"/>
    </location>
</feature>
<dbReference type="GO" id="GO:0016020">
    <property type="term" value="C:membrane"/>
    <property type="evidence" value="ECO:0007669"/>
    <property type="project" value="TreeGrafter"/>
</dbReference>
<evidence type="ECO:0000256" key="1">
    <source>
        <dbReference type="SAM" id="Phobius"/>
    </source>
</evidence>
<proteinExistence type="predicted"/>
<feature type="transmembrane region" description="Helical" evidence="1">
    <location>
        <begin position="155"/>
        <end position="177"/>
    </location>
</feature>
<keyword evidence="3" id="KW-0808">Transferase</keyword>
<reference evidence="3 4" key="1">
    <citation type="submission" date="2015-08" db="EMBL/GenBank/DDBJ databases">
        <title>Phages of Salmonella enterica subsp. salamae and subsp. diarizonae: novel phages with a mosaic genome structure and activity against pathogenic S. enterica subsp. enterica isolates.</title>
        <authorList>
            <person name="Pastekova L."/>
            <person name="Bosak J."/>
            <person name="Dedicova D."/>
            <person name="Benada O."/>
            <person name="Smarda J."/>
            <person name="Smajs D."/>
        </authorList>
    </citation>
    <scope>NUCLEOTIDE SEQUENCE [LARGE SCALE GENOMIC DNA]</scope>
    <source>
        <strain evidence="3">SEN34</strain>
    </source>
</reference>
<sequence>MKLTEKESLCLDLIRAIASQLVLIGHGISYFGIFKILHEPNFPWMQNIAVVIFFILSGFVITYSTIIKTKNEDYNFENFFSDRASRIFSAYIVALFVIFLIDFCSQSIDAAKYIYQPAYNASTFVYNIFMLQDFPLWGLIFNNEYKPTSFGSARVLWTISIEWWFYMFFGVVFFTLIRKERISPLKITMFLFSIIVAWHYLYGSRGGHLTLYWALGMFIMLFYNKYKKITNGLKTNLIIFTLAFSACVITQIRVIDGYNLIFSIFLALVMLSLINISNYIDLNKIHSVIEITASYSFTLYLIHYTILDFIFRHIHLKNNYITFILSFVISNFFAYFISRYSEVILRKKLKKLLYDILSTPRVI</sequence>
<organism evidence="3 4">
    <name type="scientific">Salmonella phage SEN34</name>
    <dbReference type="NCBI Taxonomy" id="1647463"/>
    <lineage>
        <taxon>Viruses</taxon>
        <taxon>Duplodnaviria</taxon>
        <taxon>Heunggongvirae</taxon>
        <taxon>Uroviricota</taxon>
        <taxon>Caudoviricetes</taxon>
        <taxon>Brunovirus</taxon>
        <taxon>Brunovirus SEN34</taxon>
    </lineage>
</organism>
<dbReference type="GO" id="GO:0016747">
    <property type="term" value="F:acyltransferase activity, transferring groups other than amino-acyl groups"/>
    <property type="evidence" value="ECO:0007669"/>
    <property type="project" value="InterPro"/>
</dbReference>
<dbReference type="RefSeq" id="YP_009191635.1">
    <property type="nucleotide sequence ID" value="NC_028699.1"/>
</dbReference>
<dbReference type="Proteomes" id="UP000201622">
    <property type="component" value="Segment"/>
</dbReference>
<dbReference type="Pfam" id="PF01757">
    <property type="entry name" value="Acyl_transf_3"/>
    <property type="match status" value="1"/>
</dbReference>
<keyword evidence="1" id="KW-0472">Membrane</keyword>
<evidence type="ECO:0000313" key="3">
    <source>
        <dbReference type="EMBL" id="ALF02504.1"/>
    </source>
</evidence>
<keyword evidence="4" id="KW-1185">Reference proteome</keyword>
<keyword evidence="3" id="KW-0012">Acyltransferase</keyword>
<feature type="transmembrane region" description="Helical" evidence="1">
    <location>
        <begin position="21"/>
        <end position="38"/>
    </location>
</feature>
<feature type="transmembrane region" description="Helical" evidence="1">
    <location>
        <begin position="235"/>
        <end position="254"/>
    </location>
</feature>
<dbReference type="PANTHER" id="PTHR23028:SF53">
    <property type="entry name" value="ACYL_TRANSF_3 DOMAIN-CONTAINING PROTEIN"/>
    <property type="match status" value="1"/>
</dbReference>
<dbReference type="GO" id="GO:0000271">
    <property type="term" value="P:polysaccharide biosynthetic process"/>
    <property type="evidence" value="ECO:0007669"/>
    <property type="project" value="TreeGrafter"/>
</dbReference>
<gene>
    <name evidence="3" type="ORF">SEN34_29</name>
</gene>
<keyword evidence="1" id="KW-0812">Transmembrane</keyword>
<evidence type="ECO:0000259" key="2">
    <source>
        <dbReference type="Pfam" id="PF01757"/>
    </source>
</evidence>
<dbReference type="InterPro" id="IPR002656">
    <property type="entry name" value="Acyl_transf_3_dom"/>
</dbReference>
<name>A0A0M4REL5_9CAUD</name>